<dbReference type="EMBL" id="CP096983">
    <property type="protein sequence ID" value="URZ13559.1"/>
    <property type="molecule type" value="Genomic_DNA"/>
</dbReference>
<evidence type="ECO:0000256" key="2">
    <source>
        <dbReference type="ARBA" id="ARBA00023125"/>
    </source>
</evidence>
<dbReference type="SUPFAM" id="SSF46785">
    <property type="entry name" value="Winged helix' DNA-binding domain"/>
    <property type="match status" value="1"/>
</dbReference>
<dbReference type="PROSITE" id="PS50995">
    <property type="entry name" value="HTH_MARR_2"/>
    <property type="match status" value="1"/>
</dbReference>
<dbReference type="Gene3D" id="1.10.10.10">
    <property type="entry name" value="Winged helix-like DNA-binding domain superfamily/Winged helix DNA-binding domain"/>
    <property type="match status" value="1"/>
</dbReference>
<keyword evidence="5" id="KW-1185">Reference proteome</keyword>
<name>A0A1S8LHC9_9CLOT</name>
<evidence type="ECO:0000313" key="5">
    <source>
        <dbReference type="Proteomes" id="UP000190951"/>
    </source>
</evidence>
<keyword evidence="3" id="KW-0804">Transcription</keyword>
<reference evidence="4 5" key="1">
    <citation type="submission" date="2022-04" db="EMBL/GenBank/DDBJ databases">
        <title>Genome sequence of C. roseum typestrain.</title>
        <authorList>
            <person name="Poehlein A."/>
            <person name="Schoch T."/>
            <person name="Duerre P."/>
            <person name="Daniel R."/>
        </authorList>
    </citation>
    <scope>NUCLEOTIDE SEQUENCE [LARGE SCALE GENOMIC DNA]</scope>
    <source>
        <strain evidence="4 5">DSM 7320</strain>
    </source>
</reference>
<evidence type="ECO:0000313" key="4">
    <source>
        <dbReference type="EMBL" id="URZ13559.1"/>
    </source>
</evidence>
<dbReference type="AlphaFoldDB" id="A0A1S8LHC9"/>
<evidence type="ECO:0000256" key="3">
    <source>
        <dbReference type="ARBA" id="ARBA00023163"/>
    </source>
</evidence>
<dbReference type="PANTHER" id="PTHR42756">
    <property type="entry name" value="TRANSCRIPTIONAL REGULATOR, MARR"/>
    <property type="match status" value="1"/>
</dbReference>
<gene>
    <name evidence="4" type="primary">slyA_4</name>
    <name evidence="4" type="ORF">CROST_043250</name>
</gene>
<dbReference type="Pfam" id="PF12802">
    <property type="entry name" value="MarR_2"/>
    <property type="match status" value="1"/>
</dbReference>
<sequence length="143" mass="16458">MKNNVHIGKIILNLSNKISRQLNKDASTFGLTGVQARIIGFIHKNSNKRPLFQKDIEEELNIRRSSVTSALQLMEKKDYIKRISVCDDARLKKIVLTDKGLELDNKVYEAIHKMEQSLKDEFSDDEFNTLVNLIDRISKKIAD</sequence>
<dbReference type="Proteomes" id="UP000190951">
    <property type="component" value="Chromosome"/>
</dbReference>
<dbReference type="KEGG" id="crw:CROST_043250"/>
<evidence type="ECO:0000256" key="1">
    <source>
        <dbReference type="ARBA" id="ARBA00023015"/>
    </source>
</evidence>
<keyword evidence="1" id="KW-0805">Transcription regulation</keyword>
<accession>A0A1S8LHC9</accession>
<organism evidence="4 5">
    <name type="scientific">Clostridium felsineum</name>
    <dbReference type="NCBI Taxonomy" id="36839"/>
    <lineage>
        <taxon>Bacteria</taxon>
        <taxon>Bacillati</taxon>
        <taxon>Bacillota</taxon>
        <taxon>Clostridia</taxon>
        <taxon>Eubacteriales</taxon>
        <taxon>Clostridiaceae</taxon>
        <taxon>Clostridium</taxon>
    </lineage>
</organism>
<dbReference type="PRINTS" id="PR00598">
    <property type="entry name" value="HTHMARR"/>
</dbReference>
<proteinExistence type="predicted"/>
<protein>
    <submittedName>
        <fullName evidence="4">Transcriptional regulator SlyA</fullName>
    </submittedName>
</protein>
<dbReference type="InterPro" id="IPR036388">
    <property type="entry name" value="WH-like_DNA-bd_sf"/>
</dbReference>
<keyword evidence="2" id="KW-0238">DNA-binding</keyword>
<dbReference type="InterPro" id="IPR000835">
    <property type="entry name" value="HTH_MarR-typ"/>
</dbReference>
<dbReference type="GO" id="GO:0003677">
    <property type="term" value="F:DNA binding"/>
    <property type="evidence" value="ECO:0007669"/>
    <property type="project" value="UniProtKB-KW"/>
</dbReference>
<dbReference type="InterPro" id="IPR036390">
    <property type="entry name" value="WH_DNA-bd_sf"/>
</dbReference>
<dbReference type="PANTHER" id="PTHR42756:SF1">
    <property type="entry name" value="TRANSCRIPTIONAL REPRESSOR OF EMRAB OPERON"/>
    <property type="match status" value="1"/>
</dbReference>
<dbReference type="RefSeq" id="WP_077832916.1">
    <property type="nucleotide sequence ID" value="NZ_CP096983.1"/>
</dbReference>
<dbReference type="SMART" id="SM00347">
    <property type="entry name" value="HTH_MARR"/>
    <property type="match status" value="1"/>
</dbReference>
<dbReference type="GO" id="GO:0003700">
    <property type="term" value="F:DNA-binding transcription factor activity"/>
    <property type="evidence" value="ECO:0007669"/>
    <property type="project" value="InterPro"/>
</dbReference>
<dbReference type="STRING" id="84029.CROST_08190"/>